<feature type="transmembrane region" description="Helical" evidence="13">
    <location>
        <begin position="455"/>
        <end position="472"/>
    </location>
</feature>
<accession>A0A0P7UPF5</accession>
<feature type="transmembrane region" description="Helical" evidence="13">
    <location>
        <begin position="598"/>
        <end position="619"/>
    </location>
</feature>
<keyword evidence="6 13" id="KW-0812">Transmembrane</keyword>
<protein>
    <submittedName>
        <fullName evidence="15">ATP-binding cassette sub-family G member 1-like</fullName>
    </submittedName>
</protein>
<dbReference type="InterPro" id="IPR017871">
    <property type="entry name" value="ABC_transporter-like_CS"/>
</dbReference>
<dbReference type="PROSITE" id="PS00211">
    <property type="entry name" value="ABC_TRANSPORTER_1"/>
    <property type="match status" value="1"/>
</dbReference>
<evidence type="ECO:0000256" key="10">
    <source>
        <dbReference type="ARBA" id="ARBA00022989"/>
    </source>
</evidence>
<dbReference type="InterPro" id="IPR043926">
    <property type="entry name" value="ABCG_dom"/>
</dbReference>
<evidence type="ECO:0000256" key="12">
    <source>
        <dbReference type="SAM" id="MobiDB-lite"/>
    </source>
</evidence>
<evidence type="ECO:0000256" key="4">
    <source>
        <dbReference type="ARBA" id="ARBA00022448"/>
    </source>
</evidence>
<gene>
    <name evidence="15" type="ORF">Z043_120480</name>
</gene>
<feature type="transmembrane region" description="Helical" evidence="13">
    <location>
        <begin position="675"/>
        <end position="697"/>
    </location>
</feature>
<reference evidence="15 16" key="1">
    <citation type="submission" date="2015-08" db="EMBL/GenBank/DDBJ databases">
        <title>The genome of the Asian arowana (Scleropages formosus).</title>
        <authorList>
            <person name="Tan M.H."/>
            <person name="Gan H.M."/>
            <person name="Croft L.J."/>
            <person name="Austin C.M."/>
        </authorList>
    </citation>
    <scope>NUCLEOTIDE SEQUENCE [LARGE SCALE GENOMIC DNA]</scope>
    <source>
        <strain evidence="15">Aro1</strain>
    </source>
</reference>
<dbReference type="GO" id="GO:0042632">
    <property type="term" value="P:cholesterol homeostasis"/>
    <property type="evidence" value="ECO:0007669"/>
    <property type="project" value="TreeGrafter"/>
</dbReference>
<feature type="transmembrane region" description="Helical" evidence="13">
    <location>
        <begin position="484"/>
        <end position="507"/>
    </location>
</feature>
<name>A0A0P7UPF5_SCLFO</name>
<keyword evidence="4" id="KW-0813">Transport</keyword>
<dbReference type="PANTHER" id="PTHR48041:SF90">
    <property type="entry name" value="ATP-BINDING CASSETTE SUB-FAMILY G MEMBER 1"/>
    <property type="match status" value="1"/>
</dbReference>
<dbReference type="InterPro" id="IPR027417">
    <property type="entry name" value="P-loop_NTPase"/>
</dbReference>
<dbReference type="FunFam" id="3.40.50.300:FF:000267">
    <property type="entry name" value="ATP-binding cassette, sub-family G (WHITE), member 1"/>
    <property type="match status" value="1"/>
</dbReference>
<dbReference type="GO" id="GO:0012505">
    <property type="term" value="C:endomembrane system"/>
    <property type="evidence" value="ECO:0007669"/>
    <property type="project" value="UniProtKB-SubCell"/>
</dbReference>
<evidence type="ECO:0000256" key="9">
    <source>
        <dbReference type="ARBA" id="ARBA00022967"/>
    </source>
</evidence>
<dbReference type="AlphaFoldDB" id="A0A0P7UPF5"/>
<feature type="non-terminal residue" evidence="15">
    <location>
        <position position="1"/>
    </location>
</feature>
<dbReference type="InterPro" id="IPR013525">
    <property type="entry name" value="ABC2_TM"/>
</dbReference>
<evidence type="ECO:0000256" key="6">
    <source>
        <dbReference type="ARBA" id="ARBA00022692"/>
    </source>
</evidence>
<dbReference type="GO" id="GO:0034041">
    <property type="term" value="F:ABC-type sterol transporter activity"/>
    <property type="evidence" value="ECO:0007669"/>
    <property type="project" value="TreeGrafter"/>
</dbReference>
<feature type="domain" description="ABC transporter" evidence="14">
    <location>
        <begin position="117"/>
        <end position="357"/>
    </location>
</feature>
<dbReference type="InterPro" id="IPR050352">
    <property type="entry name" value="ABCG_transporters"/>
</dbReference>
<comment type="subcellular location">
    <subcellularLocation>
        <location evidence="2">Cell membrane</location>
    </subcellularLocation>
    <subcellularLocation>
        <location evidence="1">Endomembrane system</location>
        <topology evidence="1">Multi-pass membrane protein</topology>
    </subcellularLocation>
</comment>
<dbReference type="SMART" id="SM00382">
    <property type="entry name" value="AAA"/>
    <property type="match status" value="1"/>
</dbReference>
<evidence type="ECO:0000256" key="2">
    <source>
        <dbReference type="ARBA" id="ARBA00004236"/>
    </source>
</evidence>
<dbReference type="InterPro" id="IPR003439">
    <property type="entry name" value="ABC_transporter-like_ATP-bd"/>
</dbReference>
<keyword evidence="8 15" id="KW-0067">ATP-binding</keyword>
<dbReference type="CDD" id="cd03213">
    <property type="entry name" value="ABCG_EPDR"/>
    <property type="match status" value="1"/>
</dbReference>
<dbReference type="PANTHER" id="PTHR48041">
    <property type="entry name" value="ABC TRANSPORTER G FAMILY MEMBER 28"/>
    <property type="match status" value="1"/>
</dbReference>
<dbReference type="GO" id="GO:0005524">
    <property type="term" value="F:ATP binding"/>
    <property type="evidence" value="ECO:0007669"/>
    <property type="project" value="UniProtKB-KW"/>
</dbReference>
<feature type="region of interest" description="Disordered" evidence="12">
    <location>
        <begin position="39"/>
        <end position="61"/>
    </location>
</feature>
<keyword evidence="5" id="KW-1003">Cell membrane</keyword>
<evidence type="ECO:0000259" key="14">
    <source>
        <dbReference type="PROSITE" id="PS50893"/>
    </source>
</evidence>
<feature type="transmembrane region" description="Helical" evidence="13">
    <location>
        <begin position="569"/>
        <end position="592"/>
    </location>
</feature>
<dbReference type="STRING" id="113540.ENSSFOP00015077294"/>
<evidence type="ECO:0000256" key="5">
    <source>
        <dbReference type="ARBA" id="ARBA00022475"/>
    </source>
</evidence>
<evidence type="ECO:0000313" key="15">
    <source>
        <dbReference type="EMBL" id="KPP61423.1"/>
    </source>
</evidence>
<keyword evidence="7" id="KW-0547">Nucleotide-binding</keyword>
<evidence type="ECO:0000256" key="13">
    <source>
        <dbReference type="SAM" id="Phobius"/>
    </source>
</evidence>
<keyword evidence="9" id="KW-1278">Translocase</keyword>
<dbReference type="InterPro" id="IPR003593">
    <property type="entry name" value="AAA+_ATPase"/>
</dbReference>
<keyword evidence="10 13" id="KW-1133">Transmembrane helix</keyword>
<comment type="similarity">
    <text evidence="3">Belongs to the ABC transporter superfamily. ABCG family. Eye pigment precursor importer (TC 3.A.1.204) subfamily.</text>
</comment>
<dbReference type="Gene3D" id="3.40.50.300">
    <property type="entry name" value="P-loop containing nucleotide triphosphate hydrolases"/>
    <property type="match status" value="1"/>
</dbReference>
<dbReference type="Pfam" id="PF19055">
    <property type="entry name" value="ABC2_membrane_7"/>
    <property type="match status" value="1"/>
</dbReference>
<dbReference type="GO" id="GO:0016887">
    <property type="term" value="F:ATP hydrolysis activity"/>
    <property type="evidence" value="ECO:0007669"/>
    <property type="project" value="InterPro"/>
</dbReference>
<evidence type="ECO:0000256" key="8">
    <source>
        <dbReference type="ARBA" id="ARBA00022840"/>
    </source>
</evidence>
<dbReference type="SUPFAM" id="SSF52540">
    <property type="entry name" value="P-loop containing nucleoside triphosphate hydrolases"/>
    <property type="match status" value="1"/>
</dbReference>
<dbReference type="GO" id="GO:0033344">
    <property type="term" value="P:cholesterol efflux"/>
    <property type="evidence" value="ECO:0007669"/>
    <property type="project" value="UniProtKB-ARBA"/>
</dbReference>
<dbReference type="EMBL" id="JARO02009623">
    <property type="protein sequence ID" value="KPP61423.1"/>
    <property type="molecule type" value="Genomic_DNA"/>
</dbReference>
<comment type="caution">
    <text evidence="15">The sequence shown here is derived from an EMBL/GenBank/DDBJ whole genome shotgun (WGS) entry which is preliminary data.</text>
</comment>
<evidence type="ECO:0000256" key="7">
    <source>
        <dbReference type="ARBA" id="ARBA00022741"/>
    </source>
</evidence>
<evidence type="ECO:0000313" key="16">
    <source>
        <dbReference type="Proteomes" id="UP000034805"/>
    </source>
</evidence>
<dbReference type="Pfam" id="PF01061">
    <property type="entry name" value="ABC2_membrane"/>
    <property type="match status" value="1"/>
</dbReference>
<keyword evidence="11 13" id="KW-0472">Membrane</keyword>
<dbReference type="Proteomes" id="UP000034805">
    <property type="component" value="Unassembled WGS sequence"/>
</dbReference>
<organism evidence="15 16">
    <name type="scientific">Scleropages formosus</name>
    <name type="common">Asian bonytongue</name>
    <name type="synonym">Osteoglossum formosum</name>
    <dbReference type="NCBI Taxonomy" id="113540"/>
    <lineage>
        <taxon>Eukaryota</taxon>
        <taxon>Metazoa</taxon>
        <taxon>Chordata</taxon>
        <taxon>Craniata</taxon>
        <taxon>Vertebrata</taxon>
        <taxon>Euteleostomi</taxon>
        <taxon>Actinopterygii</taxon>
        <taxon>Neopterygii</taxon>
        <taxon>Teleostei</taxon>
        <taxon>Osteoglossocephala</taxon>
        <taxon>Osteoglossomorpha</taxon>
        <taxon>Osteoglossiformes</taxon>
        <taxon>Osteoglossidae</taxon>
        <taxon>Scleropages</taxon>
    </lineage>
</organism>
<dbReference type="Pfam" id="PF00005">
    <property type="entry name" value="ABC_tran"/>
    <property type="match status" value="1"/>
</dbReference>
<evidence type="ECO:0000256" key="3">
    <source>
        <dbReference type="ARBA" id="ARBA00005814"/>
    </source>
</evidence>
<sequence>ATSYVTRDVIANVTGLDGPPVNNNRVTSSQVLERLDVSDRRGQREIEGEEERKANSNGPPDLMLDSRTVCVSVDEVVSSNAGSQQVPLLNGHLRKVENSITEAHRFSYLPRRPAVNIEFKDLSYSVPEGPWWRKKGYKTLLKGISGNFSSGGLVAIMGPSGAGKSTLMNILAGYRETGMKGKILINGQPRDLRSFRKVSCYIMQDDMLLPHLTVQEAMMVSANLKLQEKDEGRREMVKEILTALGLLECAKTRTANLSGGQRKRLAIALELVNNPPVMFFDEPTSGLDSASCFQVVSLLKALAQGGRTIICTIHQPSAKLFELFDKLYVLSQGQCIYQGKVSNLVPYLSELGLNCPTYHNPADFVMEVASGEYGEQTARLVWAVQEKKCERDYRMEKHDEGTLNPFLWQRPAEEDSAFTEGCHSFSASCLTQFCILFKRTFLSIMRDSVLTHLRITSHIGIGILIGLLYLGIGNEAKKVLSNSGFLFFSMLFLMFAALMPTVLTFPLEMGVFLREHLNYWYSLKAYYLAKTMADVPFQYGSDLQVVFPVAYCSIVYWMTSQPCDVLRFVLFLALGTMTSLVAQSLGLLIGAASTSLQVATFVGPVTAIPVLLFSGFFVSFDTIPKYLQWMYGFEGVILSIYGLNREDLHCEKDDTCHFQKSEAILRELDVENAKLYLDFIVLGIFFVSLRLVAYFVLRYKISSER</sequence>
<evidence type="ECO:0000256" key="11">
    <source>
        <dbReference type="ARBA" id="ARBA00023136"/>
    </source>
</evidence>
<dbReference type="PROSITE" id="PS50893">
    <property type="entry name" value="ABC_TRANSPORTER_2"/>
    <property type="match status" value="1"/>
</dbReference>
<proteinExistence type="inferred from homology"/>
<feature type="compositionally biased region" description="Basic and acidic residues" evidence="12">
    <location>
        <begin position="39"/>
        <end position="54"/>
    </location>
</feature>
<evidence type="ECO:0000256" key="1">
    <source>
        <dbReference type="ARBA" id="ARBA00004127"/>
    </source>
</evidence>
<dbReference type="GO" id="GO:0005886">
    <property type="term" value="C:plasma membrane"/>
    <property type="evidence" value="ECO:0007669"/>
    <property type="project" value="UniProtKB-SubCell"/>
</dbReference>